<dbReference type="PANTHER" id="PTHR39420">
    <property type="match status" value="1"/>
</dbReference>
<evidence type="ECO:0000256" key="1">
    <source>
        <dbReference type="ARBA" id="ARBA00022598"/>
    </source>
</evidence>
<keyword evidence="4" id="KW-0067">ATP-binding</keyword>
<dbReference type="GO" id="GO:0032267">
    <property type="term" value="F:tRNA(Ile)-lysidine synthase activity"/>
    <property type="evidence" value="ECO:0007669"/>
    <property type="project" value="UniProtKB-EC"/>
</dbReference>
<keyword evidence="1 6" id="KW-0436">Ligase</keyword>
<dbReference type="SUPFAM" id="SSF82829">
    <property type="entry name" value="MesJ substrate recognition domain-like"/>
    <property type="match status" value="1"/>
</dbReference>
<dbReference type="SUPFAM" id="SSF52402">
    <property type="entry name" value="Adenine nucleotide alpha hydrolases-like"/>
    <property type="match status" value="1"/>
</dbReference>
<dbReference type="KEGG" id="mtuc:J113_25345"/>
<dbReference type="Gene3D" id="1.20.59.20">
    <property type="match status" value="1"/>
</dbReference>
<comment type="similarity">
    <text evidence="6">Belongs to the tRNA(Ile)-lysidine synthase family.</text>
</comment>
<dbReference type="InterPro" id="IPR022454">
    <property type="entry name" value="CHP03883_F420-assoc"/>
</dbReference>
<evidence type="ECO:0000313" key="10">
    <source>
        <dbReference type="EMBL" id="AGL29100.1"/>
    </source>
</evidence>
<evidence type="ECO:0000256" key="4">
    <source>
        <dbReference type="ARBA" id="ARBA00022840"/>
    </source>
</evidence>
<comment type="subcellular location">
    <subcellularLocation>
        <location evidence="6">Cytoplasm</location>
    </subcellularLocation>
</comment>
<dbReference type="Gene3D" id="1.20.150.30">
    <property type="entry name" value="Zincin-like metallopeptidase, N-terminal domain"/>
    <property type="match status" value="1"/>
</dbReference>
<dbReference type="PATRIC" id="fig|1310114.3.peg.5311"/>
<keyword evidence="3" id="KW-0547">Nucleotide-binding</keyword>
<dbReference type="NCBIfam" id="TIGR03883">
    <property type="entry name" value="DUF2342_F420"/>
    <property type="match status" value="1"/>
</dbReference>
<dbReference type="Pfam" id="PF09179">
    <property type="entry name" value="TilS"/>
    <property type="match status" value="1"/>
</dbReference>
<comment type="catalytic activity">
    <reaction evidence="5 6">
        <text>cytidine(34) in tRNA(Ile2) + L-lysine + ATP = lysidine(34) in tRNA(Ile2) + AMP + diphosphate + H(+)</text>
        <dbReference type="Rhea" id="RHEA:43744"/>
        <dbReference type="Rhea" id="RHEA-COMP:10625"/>
        <dbReference type="Rhea" id="RHEA-COMP:10670"/>
        <dbReference type="ChEBI" id="CHEBI:15378"/>
        <dbReference type="ChEBI" id="CHEBI:30616"/>
        <dbReference type="ChEBI" id="CHEBI:32551"/>
        <dbReference type="ChEBI" id="CHEBI:33019"/>
        <dbReference type="ChEBI" id="CHEBI:82748"/>
        <dbReference type="ChEBI" id="CHEBI:83665"/>
        <dbReference type="ChEBI" id="CHEBI:456215"/>
        <dbReference type="EC" id="6.3.4.19"/>
    </reaction>
</comment>
<dbReference type="InterPro" id="IPR011063">
    <property type="entry name" value="TilS/TtcA_N"/>
</dbReference>
<dbReference type="InterPro" id="IPR042271">
    <property type="entry name" value="Zinicin_2_N"/>
</dbReference>
<sequence length="872" mass="94207">MVLRVHDVTGASELTLGNTVDWEFAASVGERLARPAPPSTEYTRRQVIDELTVAAEKAEPPVRDVTGLIADGVVPPARVVDRPAWIRSAAESMRAMTHGSAKPRGFLTGRITGAQTGAVLAFVASGILGQYDPFGAAGEGCLLLVYPNVIAVERQLRVEPSDFRLWVCLHEVTHRVQFTANPWLSGYMSQALNLLTFEPVDDIGRVVSRLADFIRSRGHGTDDSEVNPSGILGLVRAVQSEPQRKALDQLLVLGTLLEGHAEHVMDAVGPMVVPSVATIRRRFDDRRHHKQPPLQRLVRALLGFDAKLSQYTRGKAFVDHVVDRAGMKLFNTIWYATTCRCLPRSKTRSDGSTECCSAAACGCGAVRSGPSRRLRPLERGALRRPGLVGAHRIAARLWPTTALIVDHGLQPGSATVAETARIQAISLGCVDARVLCVQVGAAGGREAAARSARYSALEEHRDGPVLLAHTLDDQAETVLLGLGRGSGARSIAGMRPYDPPWCRPLLGVRRSVTHAACRELGLTAWQDPHNTDRRFTRTRLRTEVLPLLEDVLGGGVAEALARTATALREDTDLIDTIAAQALPGAAVAGSRGQELSTSALTALPDAVRRRVIRGWLLAGGATGLTDRQIRGVDRLVTAWRGQGGVAVGSSCAARWSPGGATAYLCCGASPFDARVGRWSRGVARCARDPELLGDHPRADGGALSGGHQVGAAHGRADSGPHRRARRADRQRLPRAVRYHRPGSAADHRAEGRGALRHRPGASDSRADPVRVHGGEFVWVIDILVGRGADPQGPRPRHPRPRRADRRGRRRLRPYAFVVVAEPDEPESAVIAGVHAAAQARCGARQRRNRVRGFRHSQRLRRGLRPGLRRTLP</sequence>
<dbReference type="PANTHER" id="PTHR39420:SF1">
    <property type="entry name" value="HYDROLASE"/>
    <property type="match status" value="1"/>
</dbReference>
<dbReference type="InterPro" id="IPR015262">
    <property type="entry name" value="tRNA_Ile_lys_synt_subst-bd"/>
</dbReference>
<dbReference type="NCBIfam" id="TIGR03624">
    <property type="entry name" value="putative hydrolase"/>
    <property type="match status" value="1"/>
</dbReference>
<dbReference type="Pfam" id="PF01171">
    <property type="entry name" value="ATP_bind_3"/>
    <property type="match status" value="1"/>
</dbReference>
<dbReference type="AlphaFoldDB" id="R4MDU6"/>
<evidence type="ECO:0000256" key="6">
    <source>
        <dbReference type="HAMAP-Rule" id="MF_01161"/>
    </source>
</evidence>
<dbReference type="Gene3D" id="3.40.50.620">
    <property type="entry name" value="HUPs"/>
    <property type="match status" value="1"/>
</dbReference>
<proteinExistence type="inferred from homology"/>
<dbReference type="Pfam" id="PF10103">
    <property type="entry name" value="Zincin_2"/>
    <property type="match status" value="1"/>
</dbReference>
<dbReference type="EMBL" id="CP005386">
    <property type="protein sequence ID" value="AGL29100.1"/>
    <property type="molecule type" value="Genomic_DNA"/>
</dbReference>
<feature type="region of interest" description="Disordered" evidence="7">
    <location>
        <begin position="787"/>
        <end position="808"/>
    </location>
</feature>
<feature type="domain" description="tRNA(Ile)-lysidine synthase substrate-binding" evidence="9">
    <location>
        <begin position="595"/>
        <end position="654"/>
    </location>
</feature>
<dbReference type="InterPro" id="IPR012094">
    <property type="entry name" value="tRNA_Ile_lys_synt"/>
</dbReference>
<feature type="region of interest" description="Disordered" evidence="7">
    <location>
        <begin position="690"/>
        <end position="768"/>
    </location>
</feature>
<dbReference type="Proteomes" id="UP000013548">
    <property type="component" value="Chromosome"/>
</dbReference>
<dbReference type="GO" id="GO:0006400">
    <property type="term" value="P:tRNA modification"/>
    <property type="evidence" value="ECO:0007669"/>
    <property type="project" value="UniProtKB-UniRule"/>
</dbReference>
<evidence type="ECO:0000256" key="3">
    <source>
        <dbReference type="ARBA" id="ARBA00022741"/>
    </source>
</evidence>
<dbReference type="GO" id="GO:0005524">
    <property type="term" value="F:ATP binding"/>
    <property type="evidence" value="ECO:0007669"/>
    <property type="project" value="UniProtKB-KW"/>
</dbReference>
<evidence type="ECO:0000256" key="5">
    <source>
        <dbReference type="ARBA" id="ARBA00048539"/>
    </source>
</evidence>
<feature type="domain" description="tRNA(Ile)-lysidine/2-thiocytidine synthase N-terminal" evidence="8">
    <location>
        <begin position="399"/>
        <end position="542"/>
    </location>
</feature>
<dbReference type="InterPro" id="IPR012795">
    <property type="entry name" value="tRNA_Ile_lys_synt_N"/>
</dbReference>
<feature type="compositionally biased region" description="Basic residues" evidence="7">
    <location>
        <begin position="794"/>
        <end position="808"/>
    </location>
</feature>
<feature type="compositionally biased region" description="Basic residues" evidence="7">
    <location>
        <begin position="721"/>
        <end position="740"/>
    </location>
</feature>
<organism evidence="10 11">
    <name type="scientific">Mycobacterium tuberculosis CAS/NITR204</name>
    <dbReference type="NCBI Taxonomy" id="1310114"/>
    <lineage>
        <taxon>Bacteria</taxon>
        <taxon>Bacillati</taxon>
        <taxon>Actinomycetota</taxon>
        <taxon>Actinomycetes</taxon>
        <taxon>Mycobacteriales</taxon>
        <taxon>Mycobacteriaceae</taxon>
        <taxon>Mycobacterium</taxon>
        <taxon>Mycobacterium tuberculosis complex</taxon>
    </lineage>
</organism>
<evidence type="ECO:0000256" key="7">
    <source>
        <dbReference type="SAM" id="MobiDB-lite"/>
    </source>
</evidence>
<dbReference type="SUPFAM" id="SSF55486">
    <property type="entry name" value="Metalloproteases ('zincins'), catalytic domain"/>
    <property type="match status" value="1"/>
</dbReference>
<dbReference type="InterPro" id="IPR018766">
    <property type="entry name" value="Zinicin_2"/>
</dbReference>
<evidence type="ECO:0000259" key="8">
    <source>
        <dbReference type="Pfam" id="PF01171"/>
    </source>
</evidence>
<keyword evidence="2 6" id="KW-0819">tRNA processing</keyword>
<evidence type="ECO:0000313" key="11">
    <source>
        <dbReference type="Proteomes" id="UP000013548"/>
    </source>
</evidence>
<gene>
    <name evidence="6" type="primary">tilS</name>
    <name evidence="10" type="ORF">J113_25345</name>
</gene>
<comment type="function">
    <text evidence="6">Ligates lysine onto the cytidine present at position 34 of the AUA codon-specific tRNA(Ile) that contains the anticodon CAU, in an ATP-dependent manner. Cytidine is converted to lysidine, thus changing the amino acid specificity of the tRNA from methionine to isoleucine.</text>
</comment>
<dbReference type="InterPro" id="IPR014729">
    <property type="entry name" value="Rossmann-like_a/b/a_fold"/>
</dbReference>
<accession>R4MDU6</accession>
<comment type="caution">
    <text evidence="6">Lacks conserved residue(s) required for the propagation of feature annotation.</text>
</comment>
<keyword evidence="6" id="KW-0963">Cytoplasm</keyword>
<dbReference type="GO" id="GO:0005737">
    <property type="term" value="C:cytoplasm"/>
    <property type="evidence" value="ECO:0007669"/>
    <property type="project" value="UniProtKB-SubCell"/>
</dbReference>
<protein>
    <recommendedName>
        <fullName evidence="6">tRNA(Ile)-lysidine synthase</fullName>
        <ecNumber evidence="6">6.3.4.19</ecNumber>
    </recommendedName>
    <alternativeName>
        <fullName evidence="6">tRNA(Ile)-2-lysyl-cytidine synthase</fullName>
    </alternativeName>
    <alternativeName>
        <fullName evidence="6">tRNA(Ile)-lysidine synthetase</fullName>
    </alternativeName>
</protein>
<dbReference type="HOGENOM" id="CLU_329235_0_0_11"/>
<dbReference type="CDD" id="cd01992">
    <property type="entry name" value="TilS_N"/>
    <property type="match status" value="1"/>
</dbReference>
<dbReference type="EC" id="6.3.4.19" evidence="6"/>
<name>R4MDU6_MYCTX</name>
<dbReference type="HAMAP" id="MF_01161">
    <property type="entry name" value="tRNA_Ile_lys_synt"/>
    <property type="match status" value="1"/>
</dbReference>
<evidence type="ECO:0000256" key="2">
    <source>
        <dbReference type="ARBA" id="ARBA00022694"/>
    </source>
</evidence>
<feature type="region of interest" description="Disordered" evidence="7">
    <location>
        <begin position="847"/>
        <end position="872"/>
    </location>
</feature>
<reference evidence="10 11" key="1">
    <citation type="journal article" date="2013" name="Genome Announc.">
        <title>Whole-Genome Sequences of Four Clinical Isolates of Mycobacterium tuberculosis from Tamil Nadu, South India.</title>
        <authorList>
            <person name="Narayanan S."/>
            <person name="Deshpande U."/>
        </authorList>
    </citation>
    <scope>NUCLEOTIDE SEQUENCE [LARGE SCALE GENOMIC DNA]</scope>
    <source>
        <strain evidence="10 11">CAS/NITR204</strain>
    </source>
</reference>
<evidence type="ECO:0000259" key="9">
    <source>
        <dbReference type="Pfam" id="PF09179"/>
    </source>
</evidence>